<sequence length="104" mass="11849">MRCDNLLVFLSNSAPIAQRLRLASCDRVCDTMDGFRRDLLRMFGNHAGLAIGLLAIRGNTGCRAVKWDDLIPQTIDLIGWFSRSCSTVEFRSLKRRARWRAGYN</sequence>
<proteinExistence type="predicted"/>
<dbReference type="Proteomes" id="UP001295794">
    <property type="component" value="Unassembled WGS sequence"/>
</dbReference>
<protein>
    <submittedName>
        <fullName evidence="1">Uncharacterized protein</fullName>
    </submittedName>
</protein>
<dbReference type="AlphaFoldDB" id="A0AAD2H9L0"/>
<organism evidence="1 2">
    <name type="scientific">Mycena citricolor</name>
    <dbReference type="NCBI Taxonomy" id="2018698"/>
    <lineage>
        <taxon>Eukaryota</taxon>
        <taxon>Fungi</taxon>
        <taxon>Dikarya</taxon>
        <taxon>Basidiomycota</taxon>
        <taxon>Agaricomycotina</taxon>
        <taxon>Agaricomycetes</taxon>
        <taxon>Agaricomycetidae</taxon>
        <taxon>Agaricales</taxon>
        <taxon>Marasmiineae</taxon>
        <taxon>Mycenaceae</taxon>
        <taxon>Mycena</taxon>
    </lineage>
</organism>
<accession>A0AAD2H9L0</accession>
<comment type="caution">
    <text evidence="1">The sequence shown here is derived from an EMBL/GenBank/DDBJ whole genome shotgun (WGS) entry which is preliminary data.</text>
</comment>
<feature type="non-terminal residue" evidence="1">
    <location>
        <position position="104"/>
    </location>
</feature>
<evidence type="ECO:0000313" key="2">
    <source>
        <dbReference type="Proteomes" id="UP001295794"/>
    </source>
</evidence>
<name>A0AAD2H9L0_9AGAR</name>
<evidence type="ECO:0000313" key="1">
    <source>
        <dbReference type="EMBL" id="CAK5269987.1"/>
    </source>
</evidence>
<reference evidence="1" key="1">
    <citation type="submission" date="2023-11" db="EMBL/GenBank/DDBJ databases">
        <authorList>
            <person name="De Vega J J."/>
            <person name="De Vega J J."/>
        </authorList>
    </citation>
    <scope>NUCLEOTIDE SEQUENCE</scope>
</reference>
<keyword evidence="2" id="KW-1185">Reference proteome</keyword>
<gene>
    <name evidence="1" type="ORF">MYCIT1_LOCUS14117</name>
</gene>
<dbReference type="EMBL" id="CAVNYO010000158">
    <property type="protein sequence ID" value="CAK5269987.1"/>
    <property type="molecule type" value="Genomic_DNA"/>
</dbReference>